<feature type="transmembrane region" description="Helical" evidence="1">
    <location>
        <begin position="9"/>
        <end position="25"/>
    </location>
</feature>
<dbReference type="EMBL" id="CP017195">
    <property type="protein sequence ID" value="QDJ28047.1"/>
    <property type="molecule type" value="Genomic_DNA"/>
</dbReference>
<protein>
    <submittedName>
        <fullName evidence="2">Uncharacterized protein</fullName>
    </submittedName>
</protein>
<accession>A0A7L4WCY7</accession>
<dbReference type="KEGG" id="lpaa:BHS01_05665"/>
<keyword evidence="1" id="KW-0472">Membrane</keyword>
<evidence type="ECO:0000313" key="2">
    <source>
        <dbReference type="EMBL" id="QDJ28047.1"/>
    </source>
</evidence>
<sequence length="142" mass="16322">MTTQTKKRLGIAVVLILIIGGLLMVQRRTPFDIFLTKNYTIVTKDEQIAYLKQHEQKMTDYVMSENSKVTSVQWDWDSLKIEAGGGPITSNNWIAIEAKFNNIKDSSFMAQWPLKDEKYFPKISDIFLSQPLRVNGGTKIYE</sequence>
<proteinExistence type="predicted"/>
<gene>
    <name evidence="2" type="ORF">BHS01_05665</name>
</gene>
<dbReference type="AlphaFoldDB" id="A0A7L4WCY7"/>
<keyword evidence="1" id="KW-1133">Transmembrane helix</keyword>
<dbReference type="Proteomes" id="UP000516280">
    <property type="component" value="Chromosome"/>
</dbReference>
<evidence type="ECO:0000256" key="1">
    <source>
        <dbReference type="SAM" id="Phobius"/>
    </source>
</evidence>
<reference evidence="2 3" key="1">
    <citation type="submission" date="2016-09" db="EMBL/GenBank/DDBJ databases">
        <title>Lactic acid bacteria from MAP meat Genome sequencing and assembly.</title>
        <authorList>
            <person name="Behr J."/>
            <person name="Hilgarth M."/>
            <person name="Vogel R.F."/>
        </authorList>
    </citation>
    <scope>NUCLEOTIDE SEQUENCE [LARGE SCALE GENOMIC DNA]</scope>
    <source>
        <strain evidence="2 3">TMW21615</strain>
    </source>
</reference>
<evidence type="ECO:0000313" key="3">
    <source>
        <dbReference type="Proteomes" id="UP000516280"/>
    </source>
</evidence>
<dbReference type="RefSeq" id="WP_188347959.1">
    <property type="nucleotide sequence ID" value="NZ_CP017195.1"/>
</dbReference>
<name>A0A7L4WCY7_9LACT</name>
<keyword evidence="1" id="KW-0812">Transmembrane</keyword>
<organism evidence="2 3">
    <name type="scientific">Pseudolactococcus paracarnosus</name>
    <dbReference type="NCBI Taxonomy" id="2749962"/>
    <lineage>
        <taxon>Bacteria</taxon>
        <taxon>Bacillati</taxon>
        <taxon>Bacillota</taxon>
        <taxon>Bacilli</taxon>
        <taxon>Lactobacillales</taxon>
        <taxon>Streptococcaceae</taxon>
        <taxon>Pseudolactococcus</taxon>
    </lineage>
</organism>